<feature type="transmembrane region" description="Helical" evidence="1">
    <location>
        <begin position="33"/>
        <end position="52"/>
    </location>
</feature>
<name>A0A1H9F497_9ACTN</name>
<organism evidence="2 3">
    <name type="scientific">Streptomyces radiopugnans</name>
    <dbReference type="NCBI Taxonomy" id="403935"/>
    <lineage>
        <taxon>Bacteria</taxon>
        <taxon>Bacillati</taxon>
        <taxon>Actinomycetota</taxon>
        <taxon>Actinomycetes</taxon>
        <taxon>Kitasatosporales</taxon>
        <taxon>Streptomycetaceae</taxon>
        <taxon>Streptomyces</taxon>
    </lineage>
</organism>
<proteinExistence type="predicted"/>
<keyword evidence="3" id="KW-1185">Reference proteome</keyword>
<dbReference type="AlphaFoldDB" id="A0A1H9F497"/>
<dbReference type="RefSeq" id="WP_218158289.1">
    <property type="nucleotide sequence ID" value="NZ_FOET01000006.1"/>
</dbReference>
<evidence type="ECO:0000256" key="1">
    <source>
        <dbReference type="SAM" id="Phobius"/>
    </source>
</evidence>
<keyword evidence="1" id="KW-1133">Transmembrane helix</keyword>
<accession>A0A1H9F497</accession>
<dbReference type="STRING" id="403935.SAMN05216481_10653"/>
<evidence type="ECO:0000313" key="2">
    <source>
        <dbReference type="EMBL" id="SEQ32721.1"/>
    </source>
</evidence>
<keyword evidence="1" id="KW-0472">Membrane</keyword>
<gene>
    <name evidence="2" type="ORF">SAMN05216481_10653</name>
</gene>
<keyword evidence="1" id="KW-0812">Transmembrane</keyword>
<dbReference type="EMBL" id="FOET01000006">
    <property type="protein sequence ID" value="SEQ32721.1"/>
    <property type="molecule type" value="Genomic_DNA"/>
</dbReference>
<evidence type="ECO:0000313" key="3">
    <source>
        <dbReference type="Proteomes" id="UP000199055"/>
    </source>
</evidence>
<reference evidence="2 3" key="1">
    <citation type="submission" date="2016-10" db="EMBL/GenBank/DDBJ databases">
        <authorList>
            <person name="de Groot N.N."/>
        </authorList>
    </citation>
    <scope>NUCLEOTIDE SEQUENCE [LARGE SCALE GENOMIC DNA]</scope>
    <source>
        <strain evidence="2 3">CGMCC 4.3519</strain>
    </source>
</reference>
<protein>
    <submittedName>
        <fullName evidence="2">Multicomponent Na+:H+ antiporter subunit D</fullName>
    </submittedName>
</protein>
<dbReference type="Proteomes" id="UP000199055">
    <property type="component" value="Unassembled WGS sequence"/>
</dbReference>
<sequence length="78" mass="8142">MVKIWSGSFWGGEDPSREEPLLRLMARTAVRPALAVPTLVLAVPSVVLGIAAQPLLTAATEAAAGLLDASAYVRAVTR</sequence>